<dbReference type="InterPro" id="IPR029063">
    <property type="entry name" value="SAM-dependent_MTases_sf"/>
</dbReference>
<feature type="transmembrane region" description="Helical" evidence="1">
    <location>
        <begin position="233"/>
        <end position="254"/>
    </location>
</feature>
<gene>
    <name evidence="3" type="ORF">B0174_11865</name>
</gene>
<name>A0A363CW57_9BACT</name>
<dbReference type="CDD" id="cd02440">
    <property type="entry name" value="AdoMet_MTases"/>
    <property type="match status" value="1"/>
</dbReference>
<keyword evidence="1" id="KW-1133">Transmembrane helix</keyword>
<dbReference type="Pfam" id="PF08241">
    <property type="entry name" value="Methyltransf_11"/>
    <property type="match status" value="1"/>
</dbReference>
<dbReference type="InterPro" id="IPR013216">
    <property type="entry name" value="Methyltransf_11"/>
</dbReference>
<dbReference type="SUPFAM" id="SSF53335">
    <property type="entry name" value="S-adenosyl-L-methionine-dependent methyltransferases"/>
    <property type="match status" value="1"/>
</dbReference>
<proteinExistence type="predicted"/>
<evidence type="ECO:0000259" key="2">
    <source>
        <dbReference type="Pfam" id="PF08241"/>
    </source>
</evidence>
<reference evidence="3 4" key="1">
    <citation type="submission" date="2017-02" db="EMBL/GenBank/DDBJ databases">
        <title>Arcobacter caeni sp. nov, a new Arcobacter species isolated from reclaimed water.</title>
        <authorList>
            <person name="Figueras M.J."/>
            <person name="Perez-Cataluna A."/>
            <person name="Salas-Masso N."/>
        </authorList>
    </citation>
    <scope>NUCLEOTIDE SEQUENCE [LARGE SCALE GENOMIC DNA]</scope>
    <source>
        <strain evidence="3 4">RW17-10</strain>
    </source>
</reference>
<organism evidence="3 4">
    <name type="scientific">Arcobacter caeni</name>
    <dbReference type="NCBI Taxonomy" id="1912877"/>
    <lineage>
        <taxon>Bacteria</taxon>
        <taxon>Pseudomonadati</taxon>
        <taxon>Campylobacterota</taxon>
        <taxon>Epsilonproteobacteria</taxon>
        <taxon>Campylobacterales</taxon>
        <taxon>Arcobacteraceae</taxon>
        <taxon>Arcobacter</taxon>
    </lineage>
</organism>
<keyword evidence="1" id="KW-0472">Membrane</keyword>
<dbReference type="AlphaFoldDB" id="A0A363CW57"/>
<dbReference type="Gene3D" id="3.40.50.150">
    <property type="entry name" value="Vaccinia Virus protein VP39"/>
    <property type="match status" value="1"/>
</dbReference>
<evidence type="ECO:0000256" key="1">
    <source>
        <dbReference type="SAM" id="Phobius"/>
    </source>
</evidence>
<dbReference type="EMBL" id="MUXE01000031">
    <property type="protein sequence ID" value="PUE63336.1"/>
    <property type="molecule type" value="Genomic_DNA"/>
</dbReference>
<feature type="domain" description="Methyltransferase type 11" evidence="2">
    <location>
        <begin position="119"/>
        <end position="166"/>
    </location>
</feature>
<evidence type="ECO:0000313" key="3">
    <source>
        <dbReference type="EMBL" id="PUE63336.1"/>
    </source>
</evidence>
<keyword evidence="1" id="KW-0812">Transmembrane</keyword>
<dbReference type="GO" id="GO:0008757">
    <property type="term" value="F:S-adenosylmethionine-dependent methyltransferase activity"/>
    <property type="evidence" value="ECO:0007669"/>
    <property type="project" value="InterPro"/>
</dbReference>
<dbReference type="Proteomes" id="UP000251135">
    <property type="component" value="Unassembled WGS sequence"/>
</dbReference>
<keyword evidence="4" id="KW-1185">Reference proteome</keyword>
<comment type="caution">
    <text evidence="3">The sequence shown here is derived from an EMBL/GenBank/DDBJ whole genome shotgun (WGS) entry which is preliminary data.</text>
</comment>
<evidence type="ECO:0000313" key="4">
    <source>
        <dbReference type="Proteomes" id="UP000251135"/>
    </source>
</evidence>
<accession>A0A363CW57</accession>
<protein>
    <recommendedName>
        <fullName evidence="2">Methyltransferase type 11 domain-containing protein</fullName>
    </recommendedName>
</protein>
<sequence length="273" mass="31764">MYSNRSFYNKQGYKMISKELFKSDVKYEVEDGKYIFKKLETSDIEDSLDKFKNMLKKYDKFYYWLIKVISPVFVDRSQEKFIESYVSKDKVCINIGSGNSKVSDNVCNVDIFTYDNVDVVCDIENLPFKDNSIDVILNIAVLEHVPNPQKVIDEIHRVLKPDGVVYTAFPFMQGFHASPYDFTRVTEEGIKILHKDFEIMEVKPFGGPTSGMLWVLQEWIAILLSFGSKRLHTIIYILVMCLTFPIKFLDYFLIKHPMAKNIASGFIFIGIKR</sequence>
<dbReference type="PANTHER" id="PTHR43591">
    <property type="entry name" value="METHYLTRANSFERASE"/>
    <property type="match status" value="1"/>
</dbReference>